<dbReference type="Proteomes" id="UP000240883">
    <property type="component" value="Unassembled WGS sequence"/>
</dbReference>
<dbReference type="CDD" id="cd00298">
    <property type="entry name" value="ACD_sHsps_p23-like"/>
    <property type="match status" value="1"/>
</dbReference>
<dbReference type="EMBL" id="KZ678139">
    <property type="protein sequence ID" value="PSN64112.1"/>
    <property type="molecule type" value="Genomic_DNA"/>
</dbReference>
<keyword evidence="1" id="KW-0346">Stress response</keyword>
<dbReference type="InterPro" id="IPR031107">
    <property type="entry name" value="Small_HSP"/>
</dbReference>
<feature type="domain" description="SHSP" evidence="6">
    <location>
        <begin position="79"/>
        <end position="305"/>
    </location>
</feature>
<dbReference type="CDD" id="cd06464">
    <property type="entry name" value="ACD_sHsps-like"/>
    <property type="match status" value="1"/>
</dbReference>
<dbReference type="STRING" id="1448308.A0A2T2NFA4"/>
<keyword evidence="4" id="KW-0175">Coiled coil</keyword>
<dbReference type="InterPro" id="IPR008978">
    <property type="entry name" value="HSP20-like_chaperone"/>
</dbReference>
<gene>
    <name evidence="7" type="ORF">BS50DRAFT_98086</name>
</gene>
<name>A0A2T2NFA4_CORCC</name>
<organism evidence="7 8">
    <name type="scientific">Corynespora cassiicola Philippines</name>
    <dbReference type="NCBI Taxonomy" id="1448308"/>
    <lineage>
        <taxon>Eukaryota</taxon>
        <taxon>Fungi</taxon>
        <taxon>Dikarya</taxon>
        <taxon>Ascomycota</taxon>
        <taxon>Pezizomycotina</taxon>
        <taxon>Dothideomycetes</taxon>
        <taxon>Pleosporomycetidae</taxon>
        <taxon>Pleosporales</taxon>
        <taxon>Corynesporascaceae</taxon>
        <taxon>Corynespora</taxon>
    </lineage>
</organism>
<evidence type="ECO:0000313" key="7">
    <source>
        <dbReference type="EMBL" id="PSN64112.1"/>
    </source>
</evidence>
<dbReference type="OrthoDB" id="1431247at2759"/>
<dbReference type="Pfam" id="PF00011">
    <property type="entry name" value="HSP20"/>
    <property type="match status" value="1"/>
</dbReference>
<dbReference type="InterPro" id="IPR002068">
    <property type="entry name" value="A-crystallin/Hsp20_dom"/>
</dbReference>
<feature type="region of interest" description="Disordered" evidence="5">
    <location>
        <begin position="200"/>
        <end position="259"/>
    </location>
</feature>
<evidence type="ECO:0000313" key="8">
    <source>
        <dbReference type="Proteomes" id="UP000240883"/>
    </source>
</evidence>
<evidence type="ECO:0000256" key="1">
    <source>
        <dbReference type="ARBA" id="ARBA00023016"/>
    </source>
</evidence>
<dbReference type="Gene3D" id="2.60.40.790">
    <property type="match status" value="2"/>
</dbReference>
<feature type="region of interest" description="Disordered" evidence="5">
    <location>
        <begin position="135"/>
        <end position="162"/>
    </location>
</feature>
<feature type="compositionally biased region" description="Basic and acidic residues" evidence="5">
    <location>
        <begin position="216"/>
        <end position="232"/>
    </location>
</feature>
<evidence type="ECO:0000256" key="4">
    <source>
        <dbReference type="SAM" id="Coils"/>
    </source>
</evidence>
<feature type="compositionally biased region" description="Low complexity" evidence="5">
    <location>
        <begin position="200"/>
        <end position="215"/>
    </location>
</feature>
<dbReference type="SUPFAM" id="SSF49764">
    <property type="entry name" value="HSP20-like chaperones"/>
    <property type="match status" value="2"/>
</dbReference>
<reference evidence="7 8" key="1">
    <citation type="journal article" date="2018" name="Front. Microbiol.">
        <title>Genome-Wide Analysis of Corynespora cassiicola Leaf Fall Disease Putative Effectors.</title>
        <authorList>
            <person name="Lopez D."/>
            <person name="Ribeiro S."/>
            <person name="Label P."/>
            <person name="Fumanal B."/>
            <person name="Venisse J.S."/>
            <person name="Kohler A."/>
            <person name="de Oliveira R.R."/>
            <person name="Labutti K."/>
            <person name="Lipzen A."/>
            <person name="Lail K."/>
            <person name="Bauer D."/>
            <person name="Ohm R.A."/>
            <person name="Barry K.W."/>
            <person name="Spatafora J."/>
            <person name="Grigoriev I.V."/>
            <person name="Martin F.M."/>
            <person name="Pujade-Renaud V."/>
        </authorList>
    </citation>
    <scope>NUCLEOTIDE SEQUENCE [LARGE SCALE GENOMIC DNA]</scope>
    <source>
        <strain evidence="7 8">Philippines</strain>
    </source>
</reference>
<evidence type="ECO:0000256" key="3">
    <source>
        <dbReference type="RuleBase" id="RU003616"/>
    </source>
</evidence>
<sequence length="305" mass="34527">MAFFLTPRFAPAYTQQCSPFGYYAPSRPSYSYRRATRPSVPSFAPFLSQVDSLLNELDNEVRREAQREAQREAHRLRQQRKRAWRATFEIGETEQGWKVNGELPGFEQDNISIEITDENTLKVVGNTQWTKQQENIQSEATLETQPSQTETQTVEDKMDGITLNETEEADIATSIHSDTESHKSYQATVEDDFEDLGAETSSLISSSSSTTASEAAEPKEPKGKERAVEEPTKTAVQPAPQSEVPVQQSQQPENEEEKFHGFFEKSFRFPERIDASNVRATMKDGVLSISVPRAPKHQIRHILIQ</sequence>
<protein>
    <submittedName>
        <fullName evidence="7">HSP20-like chaperone</fullName>
    </submittedName>
</protein>
<comment type="similarity">
    <text evidence="2 3">Belongs to the small heat shock protein (HSP20) family.</text>
</comment>
<dbReference type="PROSITE" id="PS01031">
    <property type="entry name" value="SHSP"/>
    <property type="match status" value="1"/>
</dbReference>
<feature type="compositionally biased region" description="Polar residues" evidence="5">
    <location>
        <begin position="135"/>
        <end position="152"/>
    </location>
</feature>
<proteinExistence type="inferred from homology"/>
<evidence type="ECO:0000259" key="6">
    <source>
        <dbReference type="PROSITE" id="PS01031"/>
    </source>
</evidence>
<feature type="coiled-coil region" evidence="4">
    <location>
        <begin position="47"/>
        <end position="82"/>
    </location>
</feature>
<accession>A0A2T2NFA4</accession>
<evidence type="ECO:0000256" key="2">
    <source>
        <dbReference type="PROSITE-ProRule" id="PRU00285"/>
    </source>
</evidence>
<keyword evidence="8" id="KW-1185">Reference proteome</keyword>
<feature type="compositionally biased region" description="Low complexity" evidence="5">
    <location>
        <begin position="235"/>
        <end position="252"/>
    </location>
</feature>
<evidence type="ECO:0000256" key="5">
    <source>
        <dbReference type="SAM" id="MobiDB-lite"/>
    </source>
</evidence>
<dbReference type="PANTHER" id="PTHR11527">
    <property type="entry name" value="HEAT-SHOCK PROTEIN 20 FAMILY MEMBER"/>
    <property type="match status" value="1"/>
</dbReference>
<dbReference type="AlphaFoldDB" id="A0A2T2NFA4"/>